<dbReference type="EMBL" id="FXAW01000007">
    <property type="protein sequence ID" value="SMG45262.1"/>
    <property type="molecule type" value="Genomic_DNA"/>
</dbReference>
<proteinExistence type="predicted"/>
<organism evidence="2 3">
    <name type="scientific">Marivirga sericea</name>
    <dbReference type="NCBI Taxonomy" id="1028"/>
    <lineage>
        <taxon>Bacteria</taxon>
        <taxon>Pseudomonadati</taxon>
        <taxon>Bacteroidota</taxon>
        <taxon>Cytophagia</taxon>
        <taxon>Cytophagales</taxon>
        <taxon>Marivirgaceae</taxon>
        <taxon>Marivirga</taxon>
    </lineage>
</organism>
<accession>A0A1X7KUR6</accession>
<name>A0A1X7KUR6_9BACT</name>
<dbReference type="SUPFAM" id="SSF51735">
    <property type="entry name" value="NAD(P)-binding Rossmann-fold domains"/>
    <property type="match status" value="1"/>
</dbReference>
<dbReference type="PANTHER" id="PTHR43781">
    <property type="entry name" value="SACCHAROPINE DEHYDROGENASE"/>
    <property type="match status" value="1"/>
</dbReference>
<gene>
    <name evidence="2" type="ORF">SAMN05661096_03121</name>
</gene>
<protein>
    <submittedName>
        <fullName evidence="2">Uncharacterized conserved protein</fullName>
    </submittedName>
</protein>
<dbReference type="RefSeq" id="WP_085518272.1">
    <property type="nucleotide sequence ID" value="NZ_FXAW01000007.1"/>
</dbReference>
<reference evidence="3" key="1">
    <citation type="submission" date="2017-04" db="EMBL/GenBank/DDBJ databases">
        <authorList>
            <person name="Varghese N."/>
            <person name="Submissions S."/>
        </authorList>
    </citation>
    <scope>NUCLEOTIDE SEQUENCE [LARGE SCALE GENOMIC DNA]</scope>
    <source>
        <strain evidence="3">DSM 4125</strain>
    </source>
</reference>
<dbReference type="InterPro" id="IPR036291">
    <property type="entry name" value="NAD(P)-bd_dom_sf"/>
</dbReference>
<dbReference type="InterPro" id="IPR005097">
    <property type="entry name" value="Sacchrp_dh_NADP-bd"/>
</dbReference>
<dbReference type="AlphaFoldDB" id="A0A1X7KUR6"/>
<sequence>MKNKILIYGAGGYMGKLFTQYVKNANMPIVLGSRTALQSSEEVRQFSLNDVDTIAAHLNDVKLVVNLAGPFMNTQQVFIKACLQTNTHYIDISGETPEFESALAFDLEAKEANIMLMPGAGFGVVPTDIASKMAHEKLPDATHLKIAYITIGGATRGTLKTVLKDIHREGIEIVNGKSVKAMPAKSDFYFDAGGKKQRVVYNPWRGDLVTALHSTQIPNIQTYSNFPGFVERMMKGKLLWLRNLILNKLINFLPVGPSEKELRKGKTFVYAEVKNQHGKTERINISGPEAYVFTAQTLSSISKKILTDNWTSGFQTPAVYGKDILLSDFQNVSIH</sequence>
<dbReference type="OrthoDB" id="623995at2"/>
<feature type="domain" description="Saccharopine dehydrogenase NADP binding" evidence="1">
    <location>
        <begin position="5"/>
        <end position="116"/>
    </location>
</feature>
<dbReference type="Proteomes" id="UP000193804">
    <property type="component" value="Unassembled WGS sequence"/>
</dbReference>
<dbReference type="PANTHER" id="PTHR43781:SF1">
    <property type="entry name" value="SACCHAROPINE DEHYDROGENASE"/>
    <property type="match status" value="1"/>
</dbReference>
<dbReference type="Pfam" id="PF03435">
    <property type="entry name" value="Sacchrp_dh_NADP"/>
    <property type="match status" value="1"/>
</dbReference>
<keyword evidence="3" id="KW-1185">Reference proteome</keyword>
<evidence type="ECO:0000313" key="3">
    <source>
        <dbReference type="Proteomes" id="UP000193804"/>
    </source>
</evidence>
<evidence type="ECO:0000259" key="1">
    <source>
        <dbReference type="Pfam" id="PF03435"/>
    </source>
</evidence>
<evidence type="ECO:0000313" key="2">
    <source>
        <dbReference type="EMBL" id="SMG45262.1"/>
    </source>
</evidence>
<dbReference type="Gene3D" id="3.40.50.720">
    <property type="entry name" value="NAD(P)-binding Rossmann-like Domain"/>
    <property type="match status" value="1"/>
</dbReference>
<dbReference type="STRING" id="1028.SAMN05661096_03121"/>